<dbReference type="GeneID" id="8619891"/>
<dbReference type="STRING" id="44689.C7FZZ5"/>
<dbReference type="SMR" id="C7FZZ5"/>
<feature type="compositionally biased region" description="Low complexity" evidence="1">
    <location>
        <begin position="239"/>
        <end position="252"/>
    </location>
</feature>
<dbReference type="GO" id="GO:0031164">
    <property type="term" value="C:contractile vacuolar membrane"/>
    <property type="evidence" value="ECO:0000314"/>
    <property type="project" value="dictyBase"/>
</dbReference>
<protein>
    <recommendedName>
        <fullName evidence="4">BAR domain-containing protein</fullName>
    </recommendedName>
</protein>
<dbReference type="InterPro" id="IPR027267">
    <property type="entry name" value="AH/BAR_dom_sf"/>
</dbReference>
<feature type="compositionally biased region" description="Low complexity" evidence="1">
    <location>
        <begin position="287"/>
        <end position="299"/>
    </location>
</feature>
<reference evidence="2 3" key="1">
    <citation type="journal article" date="2005" name="Nature">
        <title>The genome of the social amoeba Dictyostelium discoideum.</title>
        <authorList>
            <consortium name="The Dictyostelium discoideum Sequencing Consortium"/>
            <person name="Eichinger L."/>
            <person name="Pachebat J.A."/>
            <person name="Glockner G."/>
            <person name="Rajandream M.A."/>
            <person name="Sucgang R."/>
            <person name="Berriman M."/>
            <person name="Song J."/>
            <person name="Olsen R."/>
            <person name="Szafranski K."/>
            <person name="Xu Q."/>
            <person name="Tunggal B."/>
            <person name="Kummerfeld S."/>
            <person name="Madera M."/>
            <person name="Konfortov B.A."/>
            <person name="Rivero F."/>
            <person name="Bankier A.T."/>
            <person name="Lehmann R."/>
            <person name="Hamlin N."/>
            <person name="Davies R."/>
            <person name="Gaudet P."/>
            <person name="Fey P."/>
            <person name="Pilcher K."/>
            <person name="Chen G."/>
            <person name="Saunders D."/>
            <person name="Sodergren E."/>
            <person name="Davis P."/>
            <person name="Kerhornou A."/>
            <person name="Nie X."/>
            <person name="Hall N."/>
            <person name="Anjard C."/>
            <person name="Hemphill L."/>
            <person name="Bason N."/>
            <person name="Farbrother P."/>
            <person name="Desany B."/>
            <person name="Just E."/>
            <person name="Morio T."/>
            <person name="Rost R."/>
            <person name="Churcher C."/>
            <person name="Cooper J."/>
            <person name="Haydock S."/>
            <person name="van Driessche N."/>
            <person name="Cronin A."/>
            <person name="Goodhead I."/>
            <person name="Muzny D."/>
            <person name="Mourier T."/>
            <person name="Pain A."/>
            <person name="Lu M."/>
            <person name="Harper D."/>
            <person name="Lindsay R."/>
            <person name="Hauser H."/>
            <person name="James K."/>
            <person name="Quiles M."/>
            <person name="Madan Babu M."/>
            <person name="Saito T."/>
            <person name="Buchrieser C."/>
            <person name="Wardroper A."/>
            <person name="Felder M."/>
            <person name="Thangavelu M."/>
            <person name="Johnson D."/>
            <person name="Knights A."/>
            <person name="Loulseged H."/>
            <person name="Mungall K."/>
            <person name="Oliver K."/>
            <person name="Price C."/>
            <person name="Quail M.A."/>
            <person name="Urushihara H."/>
            <person name="Hernandez J."/>
            <person name="Rabbinowitsch E."/>
            <person name="Steffen D."/>
            <person name="Sanders M."/>
            <person name="Ma J."/>
            <person name="Kohara Y."/>
            <person name="Sharp S."/>
            <person name="Simmonds M."/>
            <person name="Spiegler S."/>
            <person name="Tivey A."/>
            <person name="Sugano S."/>
            <person name="White B."/>
            <person name="Walker D."/>
            <person name="Woodward J."/>
            <person name="Winckler T."/>
            <person name="Tanaka Y."/>
            <person name="Shaulsky G."/>
            <person name="Schleicher M."/>
            <person name="Weinstock G."/>
            <person name="Rosenthal A."/>
            <person name="Cox E.C."/>
            <person name="Chisholm R.L."/>
            <person name="Gibbs R."/>
            <person name="Loomis W.F."/>
            <person name="Platzer M."/>
            <person name="Kay R.R."/>
            <person name="Williams J."/>
            <person name="Dear P.H."/>
            <person name="Noegel A.A."/>
            <person name="Barrell B."/>
            <person name="Kuspa A."/>
        </authorList>
    </citation>
    <scope>NUCLEOTIDE SEQUENCE [LARGE SCALE GENOMIC DNA]</scope>
    <source>
        <strain evidence="2 3">AX4</strain>
    </source>
</reference>
<feature type="compositionally biased region" description="Polar residues" evidence="1">
    <location>
        <begin position="300"/>
        <end position="311"/>
    </location>
</feature>
<feature type="compositionally biased region" description="Polar residues" evidence="1">
    <location>
        <begin position="254"/>
        <end position="267"/>
    </location>
</feature>
<dbReference type="AlphaFoldDB" id="C7FZZ5"/>
<evidence type="ECO:0000256" key="1">
    <source>
        <dbReference type="SAM" id="MobiDB-lite"/>
    </source>
</evidence>
<dbReference type="Proteomes" id="UP000002195">
    <property type="component" value="Unassembled WGS sequence"/>
</dbReference>
<dbReference type="InParanoid" id="C7FZZ5"/>
<keyword evidence="3" id="KW-1185">Reference proteome</keyword>
<accession>C7FZZ5</accession>
<dbReference type="RefSeq" id="XP_002649175.1">
    <property type="nucleotide sequence ID" value="XM_002649129.1"/>
</dbReference>
<dbReference type="CDD" id="cd07307">
    <property type="entry name" value="BAR"/>
    <property type="match status" value="1"/>
</dbReference>
<dbReference type="dictyBase" id="DDB_G0275301"/>
<organism evidence="2 3">
    <name type="scientific">Dictyostelium discoideum</name>
    <name type="common">Social amoeba</name>
    <dbReference type="NCBI Taxonomy" id="44689"/>
    <lineage>
        <taxon>Eukaryota</taxon>
        <taxon>Amoebozoa</taxon>
        <taxon>Evosea</taxon>
        <taxon>Eumycetozoa</taxon>
        <taxon>Dictyostelia</taxon>
        <taxon>Dictyosteliales</taxon>
        <taxon>Dictyosteliaceae</taxon>
        <taxon>Dictyostelium</taxon>
    </lineage>
</organism>
<gene>
    <name evidence="2" type="ORF">DDB_G0275301</name>
</gene>
<feature type="compositionally biased region" description="Pro residues" evidence="1">
    <location>
        <begin position="276"/>
        <end position="286"/>
    </location>
</feature>
<feature type="region of interest" description="Disordered" evidence="1">
    <location>
        <begin position="239"/>
        <end position="344"/>
    </location>
</feature>
<dbReference type="VEuPathDB" id="AmoebaDB:DDB_G0275301"/>
<dbReference type="EMBL" id="AAFI02000013">
    <property type="protein sequence ID" value="EEU04123.1"/>
    <property type="molecule type" value="Genomic_DNA"/>
</dbReference>
<evidence type="ECO:0000313" key="2">
    <source>
        <dbReference type="EMBL" id="EEU04123.1"/>
    </source>
</evidence>
<dbReference type="PaxDb" id="44689-DDB0252762"/>
<sequence length="344" mass="39218">MFKKGLDVLSKTKNAAVSSMTELETESDEVQNAKVALKNMKWSIKLLIQLAKNYFATSDKQVQQGTAFSVILQRFSEKISHTNYIINQTLPLSDSLREVGEGIKNSSTYFQQYTQIFCDKFATNIEALYVGHVKKVATLEKQQEESRIKYNNALNYLKSTQKSGHTGTKLAEKTTEYENAKAYYEQISLNLISATNDMVNYVQREVAVQMKQFVAEQQLMVQECIKMWVIAENKLFNSQSPVNTTSTTSPNTYGDYNNNANTVNLSKLSLDKEEQPPQPYQPPQQHSPPQQTFHQSPPTDFSSQHQQYSFDQSSPQETYQPPQQQQPEGQKSPNPFDDKNPFDN</sequence>
<evidence type="ECO:0008006" key="4">
    <source>
        <dbReference type="Google" id="ProtNLM"/>
    </source>
</evidence>
<dbReference type="HOGENOM" id="CLU_807587_0_0_1"/>
<dbReference type="eggNOG" id="ENOG502RFDK">
    <property type="taxonomic scope" value="Eukaryota"/>
</dbReference>
<dbReference type="KEGG" id="ddi:DDB_G0275301"/>
<dbReference type="OMA" id="YFQQYTQ"/>
<evidence type="ECO:0000313" key="3">
    <source>
        <dbReference type="Proteomes" id="UP000002195"/>
    </source>
</evidence>
<name>C7FZZ5_DICDI</name>
<dbReference type="SUPFAM" id="SSF103657">
    <property type="entry name" value="BAR/IMD domain-like"/>
    <property type="match status" value="1"/>
</dbReference>
<dbReference type="FunCoup" id="C7FZZ5">
    <property type="interactions" value="2"/>
</dbReference>
<dbReference type="Gene3D" id="1.20.1270.60">
    <property type="entry name" value="Arfaptin homology (AH) domain/BAR domain"/>
    <property type="match status" value="1"/>
</dbReference>
<proteinExistence type="predicted"/>
<feature type="compositionally biased region" description="Low complexity" evidence="1">
    <location>
        <begin position="312"/>
        <end position="333"/>
    </location>
</feature>
<comment type="caution">
    <text evidence="2">The sequence shown here is derived from an EMBL/GenBank/DDBJ whole genome shotgun (WGS) entry which is preliminary data.</text>
</comment>